<name>A0A0U0ZU06_9MYCO</name>
<dbReference type="Proteomes" id="UP000045782">
    <property type="component" value="Unassembled WGS sequence"/>
</dbReference>
<gene>
    <name evidence="2" type="ORF">ERS075579_04022</name>
</gene>
<evidence type="ECO:0000313" key="3">
    <source>
        <dbReference type="Proteomes" id="UP000045782"/>
    </source>
</evidence>
<evidence type="ECO:0000313" key="2">
    <source>
        <dbReference type="EMBL" id="CPV66523.1"/>
    </source>
</evidence>
<organism evidence="2 3">
    <name type="scientific">Mycobacteroides abscessus</name>
    <dbReference type="NCBI Taxonomy" id="36809"/>
    <lineage>
        <taxon>Bacteria</taxon>
        <taxon>Bacillati</taxon>
        <taxon>Actinomycetota</taxon>
        <taxon>Actinomycetes</taxon>
        <taxon>Mycobacteriales</taxon>
        <taxon>Mycobacteriaceae</taxon>
        <taxon>Mycobacteroides</taxon>
    </lineage>
</organism>
<sequence>MATQDSEDSDPTPEFGASGTTVYGIRDGQKITIADTESPSWAHTIAEALNNDPDVYIA</sequence>
<protein>
    <submittedName>
        <fullName evidence="2">Uncharacterized protein</fullName>
    </submittedName>
</protein>
<dbReference type="EMBL" id="CSWP01000009">
    <property type="protein sequence ID" value="CPV66523.1"/>
    <property type="molecule type" value="Genomic_DNA"/>
</dbReference>
<feature type="compositionally biased region" description="Acidic residues" evidence="1">
    <location>
        <begin position="1"/>
        <end position="11"/>
    </location>
</feature>
<feature type="region of interest" description="Disordered" evidence="1">
    <location>
        <begin position="1"/>
        <end position="23"/>
    </location>
</feature>
<evidence type="ECO:0000256" key="1">
    <source>
        <dbReference type="SAM" id="MobiDB-lite"/>
    </source>
</evidence>
<reference evidence="2 3" key="1">
    <citation type="submission" date="2015-03" db="EMBL/GenBank/DDBJ databases">
        <authorList>
            <person name="Murphy D."/>
        </authorList>
    </citation>
    <scope>NUCLEOTIDE SEQUENCE [LARGE SCALE GENOMIC DNA]</scope>
    <source>
        <strain evidence="2 3">PAP088</strain>
    </source>
</reference>
<accession>A0A0U0ZU06</accession>
<proteinExistence type="predicted"/>
<dbReference type="AlphaFoldDB" id="A0A0U0ZU06"/>
<dbReference type="RefSeq" id="WP_165589704.1">
    <property type="nucleotide sequence ID" value="NZ_CSWP01000009.1"/>
</dbReference>